<proteinExistence type="predicted"/>
<evidence type="ECO:0000313" key="1">
    <source>
        <dbReference type="EMBL" id="CAG9785500.1"/>
    </source>
</evidence>
<reference evidence="1" key="2">
    <citation type="submission" date="2022-10" db="EMBL/GenBank/DDBJ databases">
        <authorList>
            <consortium name="ENA_rothamsted_submissions"/>
            <consortium name="culmorum"/>
            <person name="King R."/>
        </authorList>
    </citation>
    <scope>NUCLEOTIDE SEQUENCE</scope>
</reference>
<gene>
    <name evidence="1" type="ORF">DIATSA_LOCUS3529</name>
</gene>
<evidence type="ECO:0000313" key="2">
    <source>
        <dbReference type="Proteomes" id="UP001153714"/>
    </source>
</evidence>
<organism evidence="1 2">
    <name type="scientific">Diatraea saccharalis</name>
    <name type="common">sugarcane borer</name>
    <dbReference type="NCBI Taxonomy" id="40085"/>
    <lineage>
        <taxon>Eukaryota</taxon>
        <taxon>Metazoa</taxon>
        <taxon>Ecdysozoa</taxon>
        <taxon>Arthropoda</taxon>
        <taxon>Hexapoda</taxon>
        <taxon>Insecta</taxon>
        <taxon>Pterygota</taxon>
        <taxon>Neoptera</taxon>
        <taxon>Endopterygota</taxon>
        <taxon>Lepidoptera</taxon>
        <taxon>Glossata</taxon>
        <taxon>Ditrysia</taxon>
        <taxon>Pyraloidea</taxon>
        <taxon>Crambidae</taxon>
        <taxon>Crambinae</taxon>
        <taxon>Diatraea</taxon>
    </lineage>
</organism>
<protein>
    <submittedName>
        <fullName evidence="1">Uncharacterized protein</fullName>
    </submittedName>
</protein>
<dbReference type="EMBL" id="OU893345">
    <property type="protein sequence ID" value="CAG9785500.1"/>
    <property type="molecule type" value="Genomic_DNA"/>
</dbReference>
<keyword evidence="2" id="KW-1185">Reference proteome</keyword>
<accession>A0A9N9QXR0</accession>
<dbReference type="Proteomes" id="UP001153714">
    <property type="component" value="Chromosome 14"/>
</dbReference>
<sequence length="107" mass="12141">MFRQSTQTAEKIFLQIFKLSIKVKIWSYNYILSILCNFSLRILTPKQRDAILASVFAFNKKNGRDKLLTRYMAGTSNPVFVSDHFSLSNKALHCTGCSRGCAVDVDV</sequence>
<reference evidence="1" key="1">
    <citation type="submission" date="2021-12" db="EMBL/GenBank/DDBJ databases">
        <authorList>
            <person name="King R."/>
        </authorList>
    </citation>
    <scope>NUCLEOTIDE SEQUENCE</scope>
</reference>
<dbReference type="AlphaFoldDB" id="A0A9N9QXR0"/>
<name>A0A9N9QXR0_9NEOP</name>